<evidence type="ECO:0000313" key="3">
    <source>
        <dbReference type="Proteomes" id="UP001175001"/>
    </source>
</evidence>
<keyword evidence="3" id="KW-1185">Reference proteome</keyword>
<comment type="caution">
    <text evidence="2">The sequence shown here is derived from an EMBL/GenBank/DDBJ whole genome shotgun (WGS) entry which is preliminary data.</text>
</comment>
<feature type="non-terminal residue" evidence="2">
    <location>
        <position position="58"/>
    </location>
</feature>
<feature type="compositionally biased region" description="Polar residues" evidence="1">
    <location>
        <begin position="35"/>
        <end position="58"/>
    </location>
</feature>
<proteinExistence type="predicted"/>
<gene>
    <name evidence="2" type="ORF">DIS24_g5318</name>
</gene>
<feature type="compositionally biased region" description="Pro residues" evidence="1">
    <location>
        <begin position="19"/>
        <end position="28"/>
    </location>
</feature>
<protein>
    <submittedName>
        <fullName evidence="2">Uncharacterized protein</fullName>
    </submittedName>
</protein>
<organism evidence="2 3">
    <name type="scientific">Lasiodiplodia hormozganensis</name>
    <dbReference type="NCBI Taxonomy" id="869390"/>
    <lineage>
        <taxon>Eukaryota</taxon>
        <taxon>Fungi</taxon>
        <taxon>Dikarya</taxon>
        <taxon>Ascomycota</taxon>
        <taxon>Pezizomycotina</taxon>
        <taxon>Dothideomycetes</taxon>
        <taxon>Dothideomycetes incertae sedis</taxon>
        <taxon>Botryosphaeriales</taxon>
        <taxon>Botryosphaeriaceae</taxon>
        <taxon>Lasiodiplodia</taxon>
    </lineage>
</organism>
<accession>A0AA39YMA7</accession>
<dbReference type="Proteomes" id="UP001175001">
    <property type="component" value="Unassembled WGS sequence"/>
</dbReference>
<evidence type="ECO:0000313" key="2">
    <source>
        <dbReference type="EMBL" id="KAK0654282.1"/>
    </source>
</evidence>
<evidence type="ECO:0000256" key="1">
    <source>
        <dbReference type="SAM" id="MobiDB-lite"/>
    </source>
</evidence>
<feature type="region of interest" description="Disordered" evidence="1">
    <location>
        <begin position="1"/>
        <end position="58"/>
    </location>
</feature>
<dbReference type="EMBL" id="JAUJDW010000022">
    <property type="protein sequence ID" value="KAK0654282.1"/>
    <property type="molecule type" value="Genomic_DNA"/>
</dbReference>
<sequence length="58" mass="6092">MTAITTPLSPGIQPATPLHSPPPPPPSDPRVSAIDTFTRTTHSTPNRPLRASLSSQPP</sequence>
<name>A0AA39YMA7_9PEZI</name>
<dbReference type="AlphaFoldDB" id="A0AA39YMA7"/>
<reference evidence="2" key="1">
    <citation type="submission" date="2023-06" db="EMBL/GenBank/DDBJ databases">
        <title>Multi-omics analyses reveal the molecular pathogenesis toolkit of Lasiodiplodia hormozganensis, a cross-kingdom pathogen.</title>
        <authorList>
            <person name="Felix C."/>
            <person name="Meneses R."/>
            <person name="Goncalves M.F.M."/>
            <person name="Tilleman L."/>
            <person name="Duarte A.S."/>
            <person name="Jorrin-Novo J.V."/>
            <person name="Van De Peer Y."/>
            <person name="Deforce D."/>
            <person name="Van Nieuwerburgh F."/>
            <person name="Esteves A.C."/>
            <person name="Alves A."/>
        </authorList>
    </citation>
    <scope>NUCLEOTIDE SEQUENCE</scope>
    <source>
        <strain evidence="2">CBS 339.90</strain>
    </source>
</reference>